<dbReference type="Pfam" id="PF08448">
    <property type="entry name" value="PAS_4"/>
    <property type="match status" value="1"/>
</dbReference>
<keyword evidence="1" id="KW-0175">Coiled coil</keyword>
<dbReference type="InterPro" id="IPR000160">
    <property type="entry name" value="GGDEF_dom"/>
</dbReference>
<sequence>MTHSPLPACWCADANLQASLSKQDLAAWRDYIALQELVTRLPIVIWLMSPDLKQLFYKSPGCEVLWDVPSSTETGCFWLTGILDEDAEQVTFTQEQALDKGILKDTVELEYRMVDPQNRTCWVSVRLFPIRDAEGKVEGVAGIGEDITQRKNTEDALKYIIHQQTLVNAIAQRIRRSLEIEAILETTVQEVQNLLLCDRAFLYRLDFDWSGTVVVEALRSPDYSLLGRRLTDTEFIANYVELYQKGRIHVVDDVRQSNLSECYIHWLTDLQVRANLVVPVLHDEELWGMLVVQECEQPRSWQAFEIELLQQLAVQVAIAIQQAELLEELKTTNTELQQLATLDSLTQVGNRRCFDEALPQEWEKMALSQAYLSLVLVDVDFFKAYNDTYGHPAGDECLRTVAQTLRTAVKRSTDLVTRYGGEEFAILLPHTDANGAVQVAGEILSRVRKLKIPHCQSKVSNHITVSVGIITTIPHPGLSYEDFVKRGDQALYEAKHQGRDRMIFAEYPEFLA</sequence>
<dbReference type="InterPro" id="IPR029016">
    <property type="entry name" value="GAF-like_dom_sf"/>
</dbReference>
<dbReference type="SUPFAM" id="SSF55785">
    <property type="entry name" value="PYP-like sensor domain (PAS domain)"/>
    <property type="match status" value="1"/>
</dbReference>
<dbReference type="InterPro" id="IPR050469">
    <property type="entry name" value="Diguanylate_Cyclase"/>
</dbReference>
<dbReference type="PANTHER" id="PTHR45138:SF9">
    <property type="entry name" value="DIGUANYLATE CYCLASE DGCM-RELATED"/>
    <property type="match status" value="1"/>
</dbReference>
<comment type="caution">
    <text evidence="5">The sequence shown here is derived from an EMBL/GenBank/DDBJ whole genome shotgun (WGS) entry which is preliminary data.</text>
</comment>
<accession>A0ABT3L0A1</accession>
<evidence type="ECO:0000313" key="6">
    <source>
        <dbReference type="Proteomes" id="UP001526426"/>
    </source>
</evidence>
<dbReference type="InterPro" id="IPR001610">
    <property type="entry name" value="PAC"/>
</dbReference>
<dbReference type="NCBIfam" id="TIGR00254">
    <property type="entry name" value="GGDEF"/>
    <property type="match status" value="1"/>
</dbReference>
<name>A0ABT3L0A1_9CYAN</name>
<feature type="coiled-coil region" evidence="1">
    <location>
        <begin position="309"/>
        <end position="342"/>
    </location>
</feature>
<dbReference type="SUPFAM" id="SSF55781">
    <property type="entry name" value="GAF domain-like"/>
    <property type="match status" value="1"/>
</dbReference>
<dbReference type="EC" id="2.7.7.65" evidence="5"/>
<keyword evidence="5" id="KW-0808">Transferase</keyword>
<gene>
    <name evidence="5" type="ORF">K4A83_01355</name>
</gene>
<dbReference type="InterPro" id="IPR016132">
    <property type="entry name" value="Phyto_chromo_attachment"/>
</dbReference>
<dbReference type="Proteomes" id="UP001526426">
    <property type="component" value="Unassembled WGS sequence"/>
</dbReference>
<dbReference type="Pfam" id="PF00990">
    <property type="entry name" value="GGDEF"/>
    <property type="match status" value="1"/>
</dbReference>
<keyword evidence="5" id="KW-0548">Nucleotidyltransferase</keyword>
<evidence type="ECO:0000259" key="2">
    <source>
        <dbReference type="PROSITE" id="PS50046"/>
    </source>
</evidence>
<dbReference type="InterPro" id="IPR000014">
    <property type="entry name" value="PAS"/>
</dbReference>
<dbReference type="PANTHER" id="PTHR45138">
    <property type="entry name" value="REGULATORY COMPONENTS OF SENSORY TRANSDUCTION SYSTEM"/>
    <property type="match status" value="1"/>
</dbReference>
<dbReference type="InterPro" id="IPR029787">
    <property type="entry name" value="Nucleotide_cyclase"/>
</dbReference>
<dbReference type="InterPro" id="IPR035965">
    <property type="entry name" value="PAS-like_dom_sf"/>
</dbReference>
<feature type="domain" description="PAC" evidence="3">
    <location>
        <begin position="107"/>
        <end position="159"/>
    </location>
</feature>
<dbReference type="InterPro" id="IPR003018">
    <property type="entry name" value="GAF"/>
</dbReference>
<dbReference type="PROSITE" id="PS50113">
    <property type="entry name" value="PAC"/>
    <property type="match status" value="1"/>
</dbReference>
<dbReference type="CDD" id="cd00130">
    <property type="entry name" value="PAS"/>
    <property type="match status" value="1"/>
</dbReference>
<dbReference type="EMBL" id="JAIHOM010000004">
    <property type="protein sequence ID" value="MCW6034923.1"/>
    <property type="molecule type" value="Genomic_DNA"/>
</dbReference>
<proteinExistence type="predicted"/>
<feature type="domain" description="GGDEF" evidence="4">
    <location>
        <begin position="370"/>
        <end position="507"/>
    </location>
</feature>
<dbReference type="SUPFAM" id="SSF55073">
    <property type="entry name" value="Nucleotide cyclase"/>
    <property type="match status" value="1"/>
</dbReference>
<dbReference type="SMART" id="SM00086">
    <property type="entry name" value="PAC"/>
    <property type="match status" value="1"/>
</dbReference>
<evidence type="ECO:0000256" key="1">
    <source>
        <dbReference type="SAM" id="Coils"/>
    </source>
</evidence>
<dbReference type="GO" id="GO:0052621">
    <property type="term" value="F:diguanylate cyclase activity"/>
    <property type="evidence" value="ECO:0007669"/>
    <property type="project" value="UniProtKB-EC"/>
</dbReference>
<dbReference type="Gene3D" id="3.30.70.270">
    <property type="match status" value="1"/>
</dbReference>
<dbReference type="Gene3D" id="3.30.450.20">
    <property type="entry name" value="PAS domain"/>
    <property type="match status" value="1"/>
</dbReference>
<feature type="domain" description="Phytochrome chromophore attachment site" evidence="2">
    <location>
        <begin position="179"/>
        <end position="315"/>
    </location>
</feature>
<evidence type="ECO:0000259" key="3">
    <source>
        <dbReference type="PROSITE" id="PS50113"/>
    </source>
</evidence>
<dbReference type="NCBIfam" id="TIGR00229">
    <property type="entry name" value="sensory_box"/>
    <property type="match status" value="1"/>
</dbReference>
<dbReference type="SMART" id="SM00267">
    <property type="entry name" value="GGDEF"/>
    <property type="match status" value="1"/>
</dbReference>
<dbReference type="RefSeq" id="WP_265262580.1">
    <property type="nucleotide sequence ID" value="NZ_JAIHOM010000004.1"/>
</dbReference>
<organism evidence="5 6">
    <name type="scientific">Spirulina subsalsa FACHB-351</name>
    <dbReference type="NCBI Taxonomy" id="234711"/>
    <lineage>
        <taxon>Bacteria</taxon>
        <taxon>Bacillati</taxon>
        <taxon>Cyanobacteriota</taxon>
        <taxon>Cyanophyceae</taxon>
        <taxon>Spirulinales</taxon>
        <taxon>Spirulinaceae</taxon>
        <taxon>Spirulina</taxon>
    </lineage>
</organism>
<keyword evidence="6" id="KW-1185">Reference proteome</keyword>
<dbReference type="SMART" id="SM00065">
    <property type="entry name" value="GAF"/>
    <property type="match status" value="1"/>
</dbReference>
<dbReference type="PROSITE" id="PS50046">
    <property type="entry name" value="PHYTOCHROME_2"/>
    <property type="match status" value="1"/>
</dbReference>
<dbReference type="Pfam" id="PF01590">
    <property type="entry name" value="GAF"/>
    <property type="match status" value="1"/>
</dbReference>
<dbReference type="InterPro" id="IPR000700">
    <property type="entry name" value="PAS-assoc_C"/>
</dbReference>
<dbReference type="InterPro" id="IPR043128">
    <property type="entry name" value="Rev_trsase/Diguanyl_cyclase"/>
</dbReference>
<evidence type="ECO:0000313" key="5">
    <source>
        <dbReference type="EMBL" id="MCW6034923.1"/>
    </source>
</evidence>
<evidence type="ECO:0000259" key="4">
    <source>
        <dbReference type="PROSITE" id="PS50887"/>
    </source>
</evidence>
<dbReference type="PROSITE" id="PS50887">
    <property type="entry name" value="GGDEF"/>
    <property type="match status" value="1"/>
</dbReference>
<dbReference type="InterPro" id="IPR013656">
    <property type="entry name" value="PAS_4"/>
</dbReference>
<dbReference type="Gene3D" id="3.30.450.40">
    <property type="match status" value="1"/>
</dbReference>
<reference evidence="5 6" key="1">
    <citation type="submission" date="2021-08" db="EMBL/GenBank/DDBJ databases">
        <title>Draft genome sequence of Spirulina subsalsa with high tolerance to salinity and hype-accumulation of phycocyanin.</title>
        <authorList>
            <person name="Pei H."/>
            <person name="Jiang L."/>
        </authorList>
    </citation>
    <scope>NUCLEOTIDE SEQUENCE [LARGE SCALE GENOMIC DNA]</scope>
    <source>
        <strain evidence="5 6">FACHB-351</strain>
    </source>
</reference>
<dbReference type="CDD" id="cd01949">
    <property type="entry name" value="GGDEF"/>
    <property type="match status" value="1"/>
</dbReference>
<protein>
    <submittedName>
        <fullName evidence="5">Diguanylate cyclase</fullName>
        <ecNumber evidence="5">2.7.7.65</ecNumber>
    </submittedName>
</protein>